<dbReference type="EMBL" id="CAJVQC010001180">
    <property type="protein sequence ID" value="CAG8489180.1"/>
    <property type="molecule type" value="Genomic_DNA"/>
</dbReference>
<protein>
    <submittedName>
        <fullName evidence="1">13839_t:CDS:1</fullName>
    </submittedName>
</protein>
<keyword evidence="2" id="KW-1185">Reference proteome</keyword>
<evidence type="ECO:0000313" key="1">
    <source>
        <dbReference type="EMBL" id="CAG8489180.1"/>
    </source>
</evidence>
<accession>A0ACA9KTE2</accession>
<gene>
    <name evidence="1" type="ORF">RPERSI_LOCUS1311</name>
</gene>
<organism evidence="1 2">
    <name type="scientific">Racocetra persica</name>
    <dbReference type="NCBI Taxonomy" id="160502"/>
    <lineage>
        <taxon>Eukaryota</taxon>
        <taxon>Fungi</taxon>
        <taxon>Fungi incertae sedis</taxon>
        <taxon>Mucoromycota</taxon>
        <taxon>Glomeromycotina</taxon>
        <taxon>Glomeromycetes</taxon>
        <taxon>Diversisporales</taxon>
        <taxon>Gigasporaceae</taxon>
        <taxon>Racocetra</taxon>
    </lineage>
</organism>
<proteinExistence type="predicted"/>
<evidence type="ECO:0000313" key="2">
    <source>
        <dbReference type="Proteomes" id="UP000789920"/>
    </source>
</evidence>
<comment type="caution">
    <text evidence="1">The sequence shown here is derived from an EMBL/GenBank/DDBJ whole genome shotgun (WGS) entry which is preliminary data.</text>
</comment>
<name>A0ACA9KTE2_9GLOM</name>
<reference evidence="1" key="1">
    <citation type="submission" date="2021-06" db="EMBL/GenBank/DDBJ databases">
        <authorList>
            <person name="Kallberg Y."/>
            <person name="Tangrot J."/>
            <person name="Rosling A."/>
        </authorList>
    </citation>
    <scope>NUCLEOTIDE SEQUENCE</scope>
    <source>
        <strain evidence="1">MA461A</strain>
    </source>
</reference>
<dbReference type="Proteomes" id="UP000789920">
    <property type="component" value="Unassembled WGS sequence"/>
</dbReference>
<sequence>MTMTLDGIRTSLSPNPAKDFRCEFVPIKNNKGNGAFSDVTYFIVTEAEGGAAPPSTEYGYIYPVLVNYTVLYYHPETDPYMKSEL</sequence>